<dbReference type="SUPFAM" id="SSF52266">
    <property type="entry name" value="SGNH hydrolase"/>
    <property type="match status" value="1"/>
</dbReference>
<dbReference type="InterPro" id="IPR013830">
    <property type="entry name" value="SGNH_hydro"/>
</dbReference>
<dbReference type="EMBL" id="QRCM01000001">
    <property type="protein sequence ID" value="TXG90125.1"/>
    <property type="molecule type" value="Genomic_DNA"/>
</dbReference>
<dbReference type="CDD" id="cd00229">
    <property type="entry name" value="SGNH_hydrolase"/>
    <property type="match status" value="1"/>
</dbReference>
<dbReference type="Pfam" id="PF13472">
    <property type="entry name" value="Lipase_GDSL_2"/>
    <property type="match status" value="1"/>
</dbReference>
<reference evidence="2 3" key="1">
    <citation type="submission" date="2018-07" db="EMBL/GenBank/DDBJ databases">
        <title>Genome sequence of Rhodococcus rhodnii ATCC 35071 from Rhodnius prolixus.</title>
        <authorList>
            <person name="Patel V."/>
            <person name="Vogel K.J."/>
        </authorList>
    </citation>
    <scope>NUCLEOTIDE SEQUENCE [LARGE SCALE GENOMIC DNA]</scope>
    <source>
        <strain evidence="2 3">ATCC 35071</strain>
    </source>
</reference>
<sequence>MWLMRRLSTVAATTIGFWVFMAVGVVTIVAGTVYASVRPAPDSDYVSTYASPTAAAAAPVRAVVLGDAYSEGAGAESSTQGFAMQVGSKFCWDTVVLGQSGTGYTVPAVASEGRASFPDRVADVVAASPDVVVVQGSTIDTGGVEQTEAASAVFGGLRAALPQASIVAIGPVAAPGVGQSDVLASRDAVAEAAQAHGVVFLDPVEKQWLAQPEHFTDGGVVPSAAGHTAFAEAIAAELTTMGAVRSGC</sequence>
<dbReference type="AlphaFoldDB" id="A0A6P2CC65"/>
<protein>
    <submittedName>
        <fullName evidence="2">SGNH/GDSL hydrolase family protein</fullName>
    </submittedName>
</protein>
<dbReference type="Gene3D" id="3.40.50.1110">
    <property type="entry name" value="SGNH hydrolase"/>
    <property type="match status" value="1"/>
</dbReference>
<comment type="caution">
    <text evidence="2">The sequence shown here is derived from an EMBL/GenBank/DDBJ whole genome shotgun (WGS) entry which is preliminary data.</text>
</comment>
<organism evidence="2 3">
    <name type="scientific">Rhodococcus rhodnii</name>
    <dbReference type="NCBI Taxonomy" id="38312"/>
    <lineage>
        <taxon>Bacteria</taxon>
        <taxon>Bacillati</taxon>
        <taxon>Actinomycetota</taxon>
        <taxon>Actinomycetes</taxon>
        <taxon>Mycobacteriales</taxon>
        <taxon>Nocardiaceae</taxon>
        <taxon>Rhodococcus</taxon>
    </lineage>
</organism>
<name>A0A6P2CC65_9NOCA</name>
<evidence type="ECO:0000259" key="1">
    <source>
        <dbReference type="Pfam" id="PF13472"/>
    </source>
</evidence>
<dbReference type="Proteomes" id="UP000471120">
    <property type="component" value="Unassembled WGS sequence"/>
</dbReference>
<evidence type="ECO:0000313" key="2">
    <source>
        <dbReference type="EMBL" id="TXG90125.1"/>
    </source>
</evidence>
<dbReference type="InterPro" id="IPR036514">
    <property type="entry name" value="SGNH_hydro_sf"/>
</dbReference>
<evidence type="ECO:0000313" key="3">
    <source>
        <dbReference type="Proteomes" id="UP000471120"/>
    </source>
</evidence>
<gene>
    <name evidence="2" type="ORF">DW322_07705</name>
</gene>
<dbReference type="GO" id="GO:0016787">
    <property type="term" value="F:hydrolase activity"/>
    <property type="evidence" value="ECO:0007669"/>
    <property type="project" value="UniProtKB-KW"/>
</dbReference>
<proteinExistence type="predicted"/>
<accession>A0A6P2CC65</accession>
<feature type="domain" description="SGNH hydrolase-type esterase" evidence="1">
    <location>
        <begin position="64"/>
        <end position="228"/>
    </location>
</feature>
<keyword evidence="2" id="KW-0378">Hydrolase</keyword>